<keyword evidence="3" id="KW-0804">Transcription</keyword>
<reference evidence="5 6" key="1">
    <citation type="journal article" date="2017" name="Int. J. Syst. Evol. Microbiol.">
        <title>Ramlibacter alkalitolerans sp. nov., alkali-tolerant bacterium isolated from soil of ginseng.</title>
        <authorList>
            <person name="Lee D.H."/>
            <person name="Cha C.J."/>
        </authorList>
    </citation>
    <scope>NUCLEOTIDE SEQUENCE [LARGE SCALE GENOMIC DNA]</scope>
    <source>
        <strain evidence="5 6">KACC 19305</strain>
    </source>
</reference>
<keyword evidence="6" id="KW-1185">Reference proteome</keyword>
<evidence type="ECO:0000256" key="2">
    <source>
        <dbReference type="ARBA" id="ARBA00023125"/>
    </source>
</evidence>
<dbReference type="EMBL" id="JAEQND010000017">
    <property type="protein sequence ID" value="MBL0428334.1"/>
    <property type="molecule type" value="Genomic_DNA"/>
</dbReference>
<evidence type="ECO:0000313" key="5">
    <source>
        <dbReference type="EMBL" id="MBL0428334.1"/>
    </source>
</evidence>
<dbReference type="InterPro" id="IPR000835">
    <property type="entry name" value="HTH_MarR-typ"/>
</dbReference>
<dbReference type="InterPro" id="IPR023187">
    <property type="entry name" value="Tscrpt_reg_MarR-type_CS"/>
</dbReference>
<comment type="caution">
    <text evidence="5">The sequence shown here is derived from an EMBL/GenBank/DDBJ whole genome shotgun (WGS) entry which is preliminary data.</text>
</comment>
<dbReference type="PROSITE" id="PS01117">
    <property type="entry name" value="HTH_MARR_1"/>
    <property type="match status" value="1"/>
</dbReference>
<dbReference type="PANTHER" id="PTHR42756:SF1">
    <property type="entry name" value="TRANSCRIPTIONAL REPRESSOR OF EMRAB OPERON"/>
    <property type="match status" value="1"/>
</dbReference>
<organism evidence="5 6">
    <name type="scientific">Ramlibacter alkalitolerans</name>
    <dbReference type="NCBI Taxonomy" id="2039631"/>
    <lineage>
        <taxon>Bacteria</taxon>
        <taxon>Pseudomonadati</taxon>
        <taxon>Pseudomonadota</taxon>
        <taxon>Betaproteobacteria</taxon>
        <taxon>Burkholderiales</taxon>
        <taxon>Comamonadaceae</taxon>
        <taxon>Ramlibacter</taxon>
    </lineage>
</organism>
<dbReference type="PROSITE" id="PS50995">
    <property type="entry name" value="HTH_MARR_2"/>
    <property type="match status" value="1"/>
</dbReference>
<dbReference type="SMART" id="SM00347">
    <property type="entry name" value="HTH_MARR"/>
    <property type="match status" value="1"/>
</dbReference>
<dbReference type="InterPro" id="IPR036388">
    <property type="entry name" value="WH-like_DNA-bd_sf"/>
</dbReference>
<protein>
    <submittedName>
        <fullName evidence="5">MarR family transcriptional regulator</fullName>
    </submittedName>
</protein>
<accession>A0ABS1JVM3</accession>
<keyword evidence="1" id="KW-0805">Transcription regulation</keyword>
<dbReference type="RefSeq" id="WP_201692965.1">
    <property type="nucleotide sequence ID" value="NZ_JAEQND010000017.1"/>
</dbReference>
<dbReference type="InterPro" id="IPR036390">
    <property type="entry name" value="WH_DNA-bd_sf"/>
</dbReference>
<dbReference type="Gene3D" id="1.10.10.10">
    <property type="entry name" value="Winged helix-like DNA-binding domain superfamily/Winged helix DNA-binding domain"/>
    <property type="match status" value="1"/>
</dbReference>
<feature type="domain" description="HTH marR-type" evidence="4">
    <location>
        <begin position="23"/>
        <end position="155"/>
    </location>
</feature>
<evidence type="ECO:0000256" key="1">
    <source>
        <dbReference type="ARBA" id="ARBA00023015"/>
    </source>
</evidence>
<dbReference type="PANTHER" id="PTHR42756">
    <property type="entry name" value="TRANSCRIPTIONAL REGULATOR, MARR"/>
    <property type="match status" value="1"/>
</dbReference>
<gene>
    <name evidence="5" type="ORF">JI746_24735</name>
</gene>
<dbReference type="SUPFAM" id="SSF46785">
    <property type="entry name" value="Winged helix' DNA-binding domain"/>
    <property type="match status" value="1"/>
</dbReference>
<evidence type="ECO:0000313" key="6">
    <source>
        <dbReference type="Proteomes" id="UP000622707"/>
    </source>
</evidence>
<name>A0ABS1JVM3_9BURK</name>
<dbReference type="Proteomes" id="UP000622707">
    <property type="component" value="Unassembled WGS sequence"/>
</dbReference>
<keyword evidence="2" id="KW-0238">DNA-binding</keyword>
<evidence type="ECO:0000256" key="3">
    <source>
        <dbReference type="ARBA" id="ARBA00023163"/>
    </source>
</evidence>
<dbReference type="Pfam" id="PF01047">
    <property type="entry name" value="MarR"/>
    <property type="match status" value="1"/>
</dbReference>
<dbReference type="PRINTS" id="PR00598">
    <property type="entry name" value="HTHMARR"/>
</dbReference>
<evidence type="ECO:0000259" key="4">
    <source>
        <dbReference type="PROSITE" id="PS50995"/>
    </source>
</evidence>
<sequence>MASRIAPSPAHPVFYTPDDYRPDESAAYLMRRILTLMAAEVDEALEPQGLTSAQWVPLLKLHMGHASTVAELARECQLDAGAMTRLLDRLEAKGLVARVRSSEDRRVVNLELTKEGRDAARHIPKVLCKVQNAFLTGLDVAEWQQLKDLLRRILDNGTKLQGSREGKE</sequence>
<proteinExistence type="predicted"/>